<feature type="compositionally biased region" description="Polar residues" evidence="2">
    <location>
        <begin position="1719"/>
        <end position="1733"/>
    </location>
</feature>
<dbReference type="SUPFAM" id="SSF69318">
    <property type="entry name" value="Integrin alpha N-terminal domain"/>
    <property type="match status" value="1"/>
</dbReference>
<evidence type="ECO:0000313" key="4">
    <source>
        <dbReference type="EMBL" id="UWQ56455.1"/>
    </source>
</evidence>
<evidence type="ECO:0000256" key="1">
    <source>
        <dbReference type="ARBA" id="ARBA00022729"/>
    </source>
</evidence>
<feature type="domain" description="Cadherin-like" evidence="3">
    <location>
        <begin position="1373"/>
        <end position="1464"/>
    </location>
</feature>
<dbReference type="Gene3D" id="2.130.10.130">
    <property type="entry name" value="Integrin alpha, N-terminal"/>
    <property type="match status" value="1"/>
</dbReference>
<gene>
    <name evidence="4" type="ORF">K3721_21560</name>
</gene>
<dbReference type="Pfam" id="PF13517">
    <property type="entry name" value="FG-GAP_3"/>
    <property type="match status" value="3"/>
</dbReference>
<feature type="domain" description="Cadherin-like" evidence="3">
    <location>
        <begin position="975"/>
        <end position="1067"/>
    </location>
</feature>
<name>A0A9Q9HQL8_LEICA</name>
<dbReference type="PANTHER" id="PTHR44103:SF1">
    <property type="entry name" value="PROPROTEIN CONVERTASE P"/>
    <property type="match status" value="1"/>
</dbReference>
<dbReference type="Pfam" id="PF17963">
    <property type="entry name" value="Big_9"/>
    <property type="match status" value="1"/>
</dbReference>
<dbReference type="Gene3D" id="2.60.40.10">
    <property type="entry name" value="Immunoglobulins"/>
    <property type="match status" value="1"/>
</dbReference>
<feature type="domain" description="Cadherin-like" evidence="3">
    <location>
        <begin position="1072"/>
        <end position="1164"/>
    </location>
</feature>
<dbReference type="NCBIfam" id="NF012211">
    <property type="entry name" value="tand_rpt_95"/>
    <property type="match status" value="7"/>
</dbReference>
<dbReference type="Pfam" id="PF16184">
    <property type="entry name" value="Cadherin_3"/>
    <property type="match status" value="1"/>
</dbReference>
<dbReference type="PANTHER" id="PTHR44103">
    <property type="entry name" value="PROPROTEIN CONVERTASE P"/>
    <property type="match status" value="1"/>
</dbReference>
<feature type="domain" description="Cadherin-like" evidence="3">
    <location>
        <begin position="1678"/>
        <end position="1771"/>
    </location>
</feature>
<keyword evidence="1" id="KW-0732">Signal</keyword>
<protein>
    <submittedName>
        <fullName evidence="4">Cadherin-like domain-containing protein</fullName>
    </submittedName>
</protein>
<dbReference type="InterPro" id="IPR013517">
    <property type="entry name" value="FG-GAP"/>
</dbReference>
<dbReference type="SUPFAM" id="SSF49899">
    <property type="entry name" value="Concanavalin A-like lectins/glucanases"/>
    <property type="match status" value="5"/>
</dbReference>
<sequence>MFSSDDFSGGPLDPSVWTVEGPAGVSASTGASATDAYLELVTPDGNYDAWKINNSARAMQDIADEDFQVEARFLTTPTERFQLQGILVEQDAGNWVRFDTYSDGNVLRVFAGVTVDGSSSSRVRAVIPAGEAQYLRVDRAGDVWTYEYSADGISWTTAVSFTHALNATSAGVFAGNTAQAAGYTAQVDYFEVAGDPIADEDGSITPANTAPVAQNDNYLLAPDGSLTVDAGGGVLSNDSDPDGDPLTVSLETQAASGTVALNADGSFSYTPDAGASGSDSFRYTLSDGTDSVTATVTLTASGPGGGPIAQDAPVLKTGTPVFSKVIVSTAMPLTHVGLGADFDGDGDIDVVATSEQNDSVVWFENDGAENFTAHVIDTALESSYPASVADLDQDGDPDILAGGYRDDLYVWYENDGSGSFQRHTIAAKDGAHFIEAADMDGDGDLDLVTASQDSNTIAWYENDGAQNFTERVLDSNAIEAKTAVSIDIDADGDLDILAASHGDDTVALYVNDGSQNFTKQVVDNTADGAYYVTAADLNGDGLIDLAAAAKLNNLVIGYFNTGSGFTRTVLANNVGGVRSVIAEDVDNDGDIDLLAASVNDNSVRFLENNGSGVFGAITIDSNAVGAYTPMPADVNQDGLVDVIAASKTDATVAVLLQHREQSAVMNAGETLAIDAALLSATDTEQSAAELVYTVVTAPALGALRLNGTDLAAGGSFTQADVNQGLVSFATTAGTDGLDGFELGLSDGISAPAKVVFDFTIGTPASGSGLVSDDFAGGSLDPAVWSIEGPAGVSANLASNASDAYLELVTPNGDYDAWKTNNSARAMQDIADEDFQAEARFLTTPADRFQLQGLLVEQDADNWVRFDTYSDGSVLRIFAAVTVNGSSSSRISTVIQPGDAQYLRVDRAGDTWTYEYSADGSNWTTGGSFTHALNATSAGVFAGNTAQATGYTAQVDYFEVAHDPIADEDGSITPGNQAPQAADDGLAVVLDTALVIGEATLLSNDGDPDGDPITFDSFTNPSNGTLADNGDGTLTYTPDAGYEGPDSFTYTISDEGGLTDTAAVNLTVSAPGNQAPQAADDGLAVVLDTALVIDEAALLSNDSDPDGDPITFDSFTNPSNGTLTDNGDGTLTYTPNAGYEGPDSFTYTVSDDSGLTDTATVNLTVSAPAAGSGLVSDDFSGAALDPAVWSIEGPAGVSANLGVAGTEAYLELVTPDGNFDAWKINNSARAMQDIADEDFQVEARFLTTPADRFQLQGILVEQDAGNWMRFDTYSDGSVLRVFAGVTVNGSSSSRVKAVIPAGEAEYLRVNRAGDTWTYEYSADGSSWTTAVSFTHALNATSAGVFAGNTAQAAGYTAQVDYFEVASDPITGEDNQTPQAADDALAAAMDTPLVIDTGDLLANDSDPDGDPISITALGSPANGTLADNGDGTLTYTPDAGYEGPDSFTYTISDGSLSDTATVNLTVSAPLPDSGLVSDDFSGGTLDPAVWTVEGPAGVAAGLGTSATDAYLELITPDGNFDAWKTNNSARAMQDIADEDFQAEARFLSTPTDRFQLQGILVEQDAGNWVRFDTYSDGSVLRVFAGVTVNGSSSSRVNATIQAGDAEYLRVNRAGDTWTYEYSADGSSWTTAVSFTHALTATSAGVFAGNTAQATGYTAQVDYFEVASDPIADEDGSITPVNQAPQAADDGLAVVLDTALVIGEATLLSNDGDPDGDPITFDSFTNPSNGTLADNGDGTLTYTPDAGYEGPDSFTYTISDEGGLTDTATVNLTVSAPGNQAPQAADDGLAVVLDTALVIDEAALLSNDSDPDGDPITFDSFTNPSNGTLTDNGDGTLTYTPNAGYEGPDSFTYTVSDDSGLTDTATVNLTVSAPAAGSGLVSDDFAGGTLDPAVWTVEGPAGVAAGLGANATDAYLELITPDGNFDAWKTNNSARAMQDIADEDFQAEARFLTTPTDRFQMQGILVEQDAGNWVRFDTYSDGSVLRVFAGVTVNGSSSSRVNATIQAGDAQYLRVDRAGDVWTYEYSADGSSWTTAVSFTHALTATSAGVFAGNTGLAAGYTAQVDYFEVASDPIADEDGSFTPVNTAPDAVDDIRFTDIGAPLVIATSGLLANDSDPDGDPITFGSFTNPANGTLTDNGDGTLTYTPDAGYEGPDSFTYTITDDGGLSDTAAVNVAVGPVIDVWYGPTQTFGQPGVPQTWVNILGDVFDEGLVSLSYTLNGGAERSLSVGPDQRRLEKAGDFNIDIAYAELDPTAADDVVSIIARYDNGATYTQDVTIQYEGGSDWDPNYSIDWSAVTNIQDVAQVVDGNWMLTGDGVRPDELGFDRFIALGDDTWDFFEARVAVTPHDMSIVGGLFGFGLWWNGHTDDSAIQWQPLRGFTPSEFLFYNQHTGTPHFEIFPNTGDTNYALAEGTRFNFLMRVEQSGTFDRTYKMKVWEEGTAEPVDWLMDLTIGYDDPITGSFALVTHHYDIEFHDIDITEIEGGDVTIGDDTAEVLAAVDETALLPGLGELDVFTGNGGDDVFVFGENGTVYYDDGDGATSGVDDYGYVWDFTAGDKVRLAGTSSDYVLTEDAAGLPGGTAIWLAGSGGDQDELIGVINNVYGLSLTGDAFEFSVLV</sequence>
<proteinExistence type="predicted"/>
<keyword evidence="4" id="KW-0614">Plasmid</keyword>
<reference evidence="4" key="1">
    <citation type="submission" date="2021-08" db="EMBL/GenBank/DDBJ databases">
        <authorList>
            <person name="Nwanade C."/>
            <person name="Wang M."/>
            <person name="Masoudi A."/>
            <person name="Yu Z."/>
            <person name="Liu J."/>
        </authorList>
    </citation>
    <scope>NUCLEOTIDE SEQUENCE</scope>
    <source>
        <strain evidence="4">S122</strain>
        <plasmid evidence="4">unnamed6</plasmid>
    </source>
</reference>
<dbReference type="InterPro" id="IPR039005">
    <property type="entry name" value="CSPG_rpt"/>
</dbReference>
<dbReference type="Pfam" id="PF17892">
    <property type="entry name" value="Cadherin_5"/>
    <property type="match status" value="6"/>
</dbReference>
<dbReference type="InterPro" id="IPR013320">
    <property type="entry name" value="ConA-like_dom_sf"/>
</dbReference>
<feature type="region of interest" description="Disordered" evidence="2">
    <location>
        <begin position="1706"/>
        <end position="1733"/>
    </location>
</feature>
<dbReference type="InterPro" id="IPR013783">
    <property type="entry name" value="Ig-like_fold"/>
</dbReference>
<evidence type="ECO:0000256" key="2">
    <source>
        <dbReference type="SAM" id="MobiDB-lite"/>
    </source>
</evidence>
<feature type="domain" description="Cadherin-like" evidence="3">
    <location>
        <begin position="1776"/>
        <end position="1868"/>
    </location>
</feature>
<accession>A0A9Q9HQL8</accession>
<organism evidence="4 5">
    <name type="scientific">Leisingera caerulea</name>
    <name type="common">Phaeobacter caeruleus</name>
    <dbReference type="NCBI Taxonomy" id="506591"/>
    <lineage>
        <taxon>Bacteria</taxon>
        <taxon>Pseudomonadati</taxon>
        <taxon>Pseudomonadota</taxon>
        <taxon>Alphaproteobacteria</taxon>
        <taxon>Rhodobacterales</taxon>
        <taxon>Roseobacteraceae</taxon>
        <taxon>Leisingera</taxon>
    </lineage>
</organism>
<feature type="domain" description="Cadherin-like" evidence="3">
    <location>
        <begin position="2082"/>
        <end position="2175"/>
    </location>
</feature>
<dbReference type="PROSITE" id="PS51854">
    <property type="entry name" value="CSPG"/>
    <property type="match status" value="1"/>
</dbReference>
<geneLocation type="plasmid" evidence="4 5">
    <name>unnamed6</name>
</geneLocation>
<dbReference type="Proteomes" id="UP001058713">
    <property type="component" value="Plasmid unnamed6"/>
</dbReference>
<dbReference type="InterPro" id="IPR028994">
    <property type="entry name" value="Integrin_alpha_N"/>
</dbReference>
<dbReference type="Gene3D" id="2.60.40.3440">
    <property type="match status" value="6"/>
</dbReference>
<evidence type="ECO:0000313" key="5">
    <source>
        <dbReference type="Proteomes" id="UP001058713"/>
    </source>
</evidence>
<dbReference type="EMBL" id="CP081076">
    <property type="protein sequence ID" value="UWQ56455.1"/>
    <property type="molecule type" value="Genomic_DNA"/>
</dbReference>
<dbReference type="KEGG" id="lcae:K3721_21560"/>
<dbReference type="InterPro" id="IPR009784">
    <property type="entry name" value="DUF1349"/>
</dbReference>
<dbReference type="Pfam" id="PF07081">
    <property type="entry name" value="DUF1349"/>
    <property type="match status" value="5"/>
</dbReference>
<dbReference type="RefSeq" id="WP_259973123.1">
    <property type="nucleotide sequence ID" value="NZ_CP081076.1"/>
</dbReference>
<evidence type="ECO:0000259" key="3">
    <source>
        <dbReference type="Pfam" id="PF17892"/>
    </source>
</evidence>
<dbReference type="Gene3D" id="2.60.120.200">
    <property type="match status" value="5"/>
</dbReference>
<dbReference type="InterPro" id="IPR041690">
    <property type="entry name" value="Cadherin_5"/>
</dbReference>